<protein>
    <submittedName>
        <fullName evidence="5">Uncharacterized protein</fullName>
    </submittedName>
</protein>
<comment type="caution">
    <text evidence="5">The sequence shown here is derived from an EMBL/GenBank/DDBJ whole genome shotgun (WGS) entry which is preliminary data.</text>
</comment>
<comment type="similarity">
    <text evidence="1">Belongs to the RUS1 family.</text>
</comment>
<proteinExistence type="inferred from homology"/>
<dbReference type="PANTHER" id="PTHR12770">
    <property type="entry name" value="RUS1 FAMILY PROTEIN C16ORF58"/>
    <property type="match status" value="1"/>
</dbReference>
<feature type="region of interest" description="Disordered" evidence="2">
    <location>
        <begin position="277"/>
        <end position="340"/>
    </location>
</feature>
<gene>
    <name evidence="5" type="ORF">QBZ16_005326</name>
</gene>
<reference evidence="5" key="1">
    <citation type="submission" date="2021-01" db="EMBL/GenBank/DDBJ databases">
        <authorList>
            <person name="Eckstrom K.M.E."/>
        </authorList>
    </citation>
    <scope>NUCLEOTIDE SEQUENCE</scope>
    <source>
        <strain evidence="5">UVCC 0001</strain>
    </source>
</reference>
<dbReference type="Proteomes" id="UP001255856">
    <property type="component" value="Unassembled WGS sequence"/>
</dbReference>
<dbReference type="Pfam" id="PF24160">
    <property type="entry name" value="UVB_sens_C"/>
    <property type="match status" value="1"/>
</dbReference>
<feature type="domain" description="Root UVB sensitive protein C-terminal" evidence="4">
    <location>
        <begin position="415"/>
        <end position="513"/>
    </location>
</feature>
<dbReference type="PANTHER" id="PTHR12770:SF22">
    <property type="entry name" value="PROTEIN ROOT UVB SENSITIVE 1, CHLOROPLASTIC"/>
    <property type="match status" value="1"/>
</dbReference>
<sequence>MLIFGAQAALRRGLAGSDARCLQLLRGSALGREQHTVSHVRLTPQGVEILKNQSDGGEAAPDADGQSTVPRPEEDGPPPLLCRLQGAVLSQVRATFLPVGYPASVRPGYLSFMGWQAANHVAASANGVLASAGLLYGLGYGSESAAAAGALSWVLKDGLGQLGTLVFGRFIAQDFDVHARRWYLAASVKLDVAVLLELSTMLASVGFFLPAASTANGLKGLAWMAGGSARAVFNNSFAKRANLADVTAKATSQAICAGLLGTAGGIALAAAMGQGRRAHAAGRGRHQRRAPGHQLAQRAQRAPRHTQPGPSARAGRRVCRGPRARRARRAQPGDELPPDLGPLLALSRPDESAAVEPLVPAWGTAIPVGVSPARLRRLPPARLRDRLLPAYGGARHMLVDGADIYAYSARRRRHGYRRLLLHERATTDDVLLGCLHHCLARADEAQDAAQRVWRSASLETQASEPSDAAHVGAVRRQLSEARRLFPAFKAALLAAGWDSHQLKVENTRHRAIW</sequence>
<dbReference type="InterPro" id="IPR054549">
    <property type="entry name" value="UVB_sens_RUS_dom"/>
</dbReference>
<evidence type="ECO:0000313" key="5">
    <source>
        <dbReference type="EMBL" id="KAK2076566.1"/>
    </source>
</evidence>
<dbReference type="InterPro" id="IPR055412">
    <property type="entry name" value="UVB_sens_C"/>
</dbReference>
<evidence type="ECO:0000256" key="1">
    <source>
        <dbReference type="ARBA" id="ARBA00007558"/>
    </source>
</evidence>
<feature type="compositionally biased region" description="Basic residues" evidence="2">
    <location>
        <begin position="277"/>
        <end position="291"/>
    </location>
</feature>
<dbReference type="AlphaFoldDB" id="A0AAD9IE43"/>
<name>A0AAD9IE43_PROWI</name>
<dbReference type="Pfam" id="PF04884">
    <property type="entry name" value="UVB_sens_prot"/>
    <property type="match status" value="1"/>
</dbReference>
<feature type="domain" description="Protein root UVB sensitive/RUS" evidence="3">
    <location>
        <begin position="87"/>
        <end position="274"/>
    </location>
</feature>
<accession>A0AAD9IE43</accession>
<feature type="region of interest" description="Disordered" evidence="2">
    <location>
        <begin position="52"/>
        <end position="77"/>
    </location>
</feature>
<evidence type="ECO:0000313" key="6">
    <source>
        <dbReference type="Proteomes" id="UP001255856"/>
    </source>
</evidence>
<dbReference type="InterPro" id="IPR006968">
    <property type="entry name" value="RUS_fam"/>
</dbReference>
<feature type="compositionally biased region" description="Basic residues" evidence="2">
    <location>
        <begin position="314"/>
        <end position="329"/>
    </location>
</feature>
<evidence type="ECO:0000256" key="2">
    <source>
        <dbReference type="SAM" id="MobiDB-lite"/>
    </source>
</evidence>
<evidence type="ECO:0000259" key="4">
    <source>
        <dbReference type="Pfam" id="PF24160"/>
    </source>
</evidence>
<organism evidence="5 6">
    <name type="scientific">Prototheca wickerhamii</name>
    <dbReference type="NCBI Taxonomy" id="3111"/>
    <lineage>
        <taxon>Eukaryota</taxon>
        <taxon>Viridiplantae</taxon>
        <taxon>Chlorophyta</taxon>
        <taxon>core chlorophytes</taxon>
        <taxon>Trebouxiophyceae</taxon>
        <taxon>Chlorellales</taxon>
        <taxon>Chlorellaceae</taxon>
        <taxon>Prototheca</taxon>
    </lineage>
</organism>
<evidence type="ECO:0000259" key="3">
    <source>
        <dbReference type="Pfam" id="PF04884"/>
    </source>
</evidence>
<dbReference type="EMBL" id="JASFZW010000009">
    <property type="protein sequence ID" value="KAK2076566.1"/>
    <property type="molecule type" value="Genomic_DNA"/>
</dbReference>
<keyword evidence="6" id="KW-1185">Reference proteome</keyword>